<organism evidence="10 11">
    <name type="scientific">Brevibacterium paucivorans</name>
    <dbReference type="NCBI Taxonomy" id="170994"/>
    <lineage>
        <taxon>Bacteria</taxon>
        <taxon>Bacillati</taxon>
        <taxon>Actinomycetota</taxon>
        <taxon>Actinomycetes</taxon>
        <taxon>Micrococcales</taxon>
        <taxon>Brevibacteriaceae</taxon>
        <taxon>Brevibacterium</taxon>
    </lineage>
</organism>
<reference evidence="10 11" key="1">
    <citation type="submission" date="2017-09" db="EMBL/GenBank/DDBJ databases">
        <title>Bacterial strain isolated from the female urinary microbiota.</title>
        <authorList>
            <person name="Thomas-White K."/>
            <person name="Kumar N."/>
            <person name="Forster S."/>
            <person name="Putonti C."/>
            <person name="Lawley T."/>
            <person name="Wolfe A.J."/>
        </authorList>
    </citation>
    <scope>NUCLEOTIDE SEQUENCE [LARGE SCALE GENOMIC DNA]</scope>
    <source>
        <strain evidence="10 11">UMB1301</strain>
    </source>
</reference>
<dbReference type="RefSeq" id="WP_257994743.1">
    <property type="nucleotide sequence ID" value="NZ_PNHK01000876.1"/>
</dbReference>
<accession>A0A2N6VAR7</accession>
<comment type="caution">
    <text evidence="10">The sequence shown here is derived from an EMBL/GenBank/DDBJ whole genome shotgun (WGS) entry which is preliminary data.</text>
</comment>
<dbReference type="EMBL" id="PNHK01000876">
    <property type="protein sequence ID" value="PMC96250.1"/>
    <property type="molecule type" value="Genomic_DNA"/>
</dbReference>
<dbReference type="InterPro" id="IPR013760">
    <property type="entry name" value="Topo_IIA-like_dom_sf"/>
</dbReference>
<dbReference type="GO" id="GO:0003677">
    <property type="term" value="F:DNA binding"/>
    <property type="evidence" value="ECO:0007669"/>
    <property type="project" value="UniProtKB-KW"/>
</dbReference>
<evidence type="ECO:0000256" key="4">
    <source>
        <dbReference type="ARBA" id="ARBA00022741"/>
    </source>
</evidence>
<dbReference type="InterPro" id="IPR006171">
    <property type="entry name" value="TOPRIM_dom"/>
</dbReference>
<evidence type="ECO:0000256" key="7">
    <source>
        <dbReference type="ARBA" id="ARBA00023125"/>
    </source>
</evidence>
<dbReference type="Pfam" id="PF01751">
    <property type="entry name" value="Toprim"/>
    <property type="match status" value="1"/>
</dbReference>
<protein>
    <recommendedName>
        <fullName evidence="3">DNA topoisomerase (ATP-hydrolyzing)</fullName>
        <ecNumber evidence="3">5.6.2.2</ecNumber>
    </recommendedName>
</protein>
<keyword evidence="5" id="KW-0067">ATP-binding</keyword>
<dbReference type="EC" id="5.6.2.2" evidence="3"/>
<dbReference type="GO" id="GO:0034335">
    <property type="term" value="F:DNA negative supercoiling activity"/>
    <property type="evidence" value="ECO:0007669"/>
    <property type="project" value="UniProtKB-ARBA"/>
</dbReference>
<evidence type="ECO:0000256" key="3">
    <source>
        <dbReference type="ARBA" id="ARBA00012895"/>
    </source>
</evidence>
<dbReference type="AlphaFoldDB" id="A0A2N6VAR7"/>
<dbReference type="InterPro" id="IPR018522">
    <property type="entry name" value="TopoIIA_CS"/>
</dbReference>
<gene>
    <name evidence="10" type="ORF">CJ199_16635</name>
</gene>
<dbReference type="SUPFAM" id="SSF56719">
    <property type="entry name" value="Type II DNA topoisomerase"/>
    <property type="match status" value="1"/>
</dbReference>
<dbReference type="PANTHER" id="PTHR45866">
    <property type="entry name" value="DNA GYRASE/TOPOISOMERASE SUBUNIT B"/>
    <property type="match status" value="1"/>
</dbReference>
<dbReference type="GO" id="GO:0006265">
    <property type="term" value="P:DNA topological change"/>
    <property type="evidence" value="ECO:0007669"/>
    <property type="project" value="InterPro"/>
</dbReference>
<dbReference type="Gene3D" id="3.40.50.670">
    <property type="match status" value="1"/>
</dbReference>
<keyword evidence="7" id="KW-0238">DNA-binding</keyword>
<evidence type="ECO:0000313" key="11">
    <source>
        <dbReference type="Proteomes" id="UP000235598"/>
    </source>
</evidence>
<dbReference type="InterPro" id="IPR013759">
    <property type="entry name" value="Topo_IIA_B_C"/>
</dbReference>
<dbReference type="Proteomes" id="UP000235598">
    <property type="component" value="Unassembled WGS sequence"/>
</dbReference>
<keyword evidence="8 10" id="KW-0413">Isomerase</keyword>
<dbReference type="PROSITE" id="PS00177">
    <property type="entry name" value="TOPOISOMERASE_II"/>
    <property type="match status" value="1"/>
</dbReference>
<sequence>THRDNQRRKNALESSALPAKLYDCRISDGDSTELFIVEGDSAMGTAKAARNSEHQALFPIRGKILNVQKASVSDMLANAECAALTQVIGAGSGRSFDLEA</sequence>
<keyword evidence="6" id="KW-0799">Topoisomerase</keyword>
<name>A0A2N6VAR7_9MICO</name>
<evidence type="ECO:0000256" key="5">
    <source>
        <dbReference type="ARBA" id="ARBA00022840"/>
    </source>
</evidence>
<feature type="non-terminal residue" evidence="10">
    <location>
        <position position="1"/>
    </location>
</feature>
<dbReference type="GO" id="GO:0005524">
    <property type="term" value="F:ATP binding"/>
    <property type="evidence" value="ECO:0007669"/>
    <property type="project" value="UniProtKB-KW"/>
</dbReference>
<proteinExistence type="inferred from homology"/>
<comment type="catalytic activity">
    <reaction evidence="1">
        <text>ATP-dependent breakage, passage and rejoining of double-stranded DNA.</text>
        <dbReference type="EC" id="5.6.2.2"/>
    </reaction>
</comment>
<evidence type="ECO:0000256" key="2">
    <source>
        <dbReference type="ARBA" id="ARBA00010708"/>
    </source>
</evidence>
<feature type="domain" description="Toprim" evidence="9">
    <location>
        <begin position="33"/>
        <end position="69"/>
    </location>
</feature>
<feature type="non-terminal residue" evidence="10">
    <location>
        <position position="100"/>
    </location>
</feature>
<evidence type="ECO:0000259" key="9">
    <source>
        <dbReference type="Pfam" id="PF01751"/>
    </source>
</evidence>
<evidence type="ECO:0000256" key="8">
    <source>
        <dbReference type="ARBA" id="ARBA00023235"/>
    </source>
</evidence>
<dbReference type="PANTHER" id="PTHR45866:SF1">
    <property type="entry name" value="DNA GYRASE SUBUNIT B, MITOCHONDRIAL"/>
    <property type="match status" value="1"/>
</dbReference>
<keyword evidence="4" id="KW-0547">Nucleotide-binding</keyword>
<evidence type="ECO:0000256" key="6">
    <source>
        <dbReference type="ARBA" id="ARBA00023029"/>
    </source>
</evidence>
<comment type="similarity">
    <text evidence="2">Belongs to the type II topoisomerase GyrB family.</text>
</comment>
<evidence type="ECO:0000313" key="10">
    <source>
        <dbReference type="EMBL" id="PMC96250.1"/>
    </source>
</evidence>
<evidence type="ECO:0000256" key="1">
    <source>
        <dbReference type="ARBA" id="ARBA00000185"/>
    </source>
</evidence>